<keyword evidence="3" id="KW-1185">Reference proteome</keyword>
<dbReference type="EMBL" id="JBFOLK010000010">
    <property type="protein sequence ID" value="KAL2481182.1"/>
    <property type="molecule type" value="Genomic_DNA"/>
</dbReference>
<evidence type="ECO:0000313" key="3">
    <source>
        <dbReference type="Proteomes" id="UP001604336"/>
    </source>
</evidence>
<dbReference type="Proteomes" id="UP001604336">
    <property type="component" value="Unassembled WGS sequence"/>
</dbReference>
<feature type="region of interest" description="Disordered" evidence="1">
    <location>
        <begin position="1"/>
        <end position="42"/>
    </location>
</feature>
<feature type="region of interest" description="Disordered" evidence="1">
    <location>
        <begin position="113"/>
        <end position="133"/>
    </location>
</feature>
<accession>A0ABD1QYA1</accession>
<dbReference type="AlphaFoldDB" id="A0ABD1QYA1"/>
<organism evidence="2 3">
    <name type="scientific">Abeliophyllum distichum</name>
    <dbReference type="NCBI Taxonomy" id="126358"/>
    <lineage>
        <taxon>Eukaryota</taxon>
        <taxon>Viridiplantae</taxon>
        <taxon>Streptophyta</taxon>
        <taxon>Embryophyta</taxon>
        <taxon>Tracheophyta</taxon>
        <taxon>Spermatophyta</taxon>
        <taxon>Magnoliopsida</taxon>
        <taxon>eudicotyledons</taxon>
        <taxon>Gunneridae</taxon>
        <taxon>Pentapetalae</taxon>
        <taxon>asterids</taxon>
        <taxon>lamiids</taxon>
        <taxon>Lamiales</taxon>
        <taxon>Oleaceae</taxon>
        <taxon>Forsythieae</taxon>
        <taxon>Abeliophyllum</taxon>
    </lineage>
</organism>
<evidence type="ECO:0000256" key="1">
    <source>
        <dbReference type="SAM" id="MobiDB-lite"/>
    </source>
</evidence>
<feature type="compositionally biased region" description="Basic and acidic residues" evidence="1">
    <location>
        <begin position="31"/>
        <end position="42"/>
    </location>
</feature>
<comment type="caution">
    <text evidence="2">The sequence shown here is derived from an EMBL/GenBank/DDBJ whole genome shotgun (WGS) entry which is preliminary data.</text>
</comment>
<name>A0ABD1QYA1_9LAMI</name>
<gene>
    <name evidence="2" type="ORF">Adt_34148</name>
</gene>
<evidence type="ECO:0000313" key="2">
    <source>
        <dbReference type="EMBL" id="KAL2481182.1"/>
    </source>
</evidence>
<reference evidence="3" key="1">
    <citation type="submission" date="2024-07" db="EMBL/GenBank/DDBJ databases">
        <title>Two chromosome-level genome assemblies of Korean endemic species Abeliophyllum distichum and Forsythia ovata (Oleaceae).</title>
        <authorList>
            <person name="Jang H."/>
        </authorList>
    </citation>
    <scope>NUCLEOTIDE SEQUENCE [LARGE SCALE GENOMIC DNA]</scope>
</reference>
<sequence>MHPRQTMARLASRKPKSWAPGSSKDSKHKKVIEELSREENKGKVGVAGVIKIDEGAEASGGDVSLLRKMKAGASTQPKKKVVKVVDNYAVCSPPHLQRTLSVTAAGEVVLDIPPKVPQSSERSDGGSYDSKRKLKELIGPPRARILDDVVHNLPFYPAMEAQAFKKYFSPR</sequence>
<protein>
    <submittedName>
        <fullName evidence="2">Uncharacterized protein</fullName>
    </submittedName>
</protein>
<proteinExistence type="predicted"/>